<name>A0A6J5LA71_9CAUD</name>
<dbReference type="InterPro" id="IPR041398">
    <property type="entry name" value="DdrB_dom"/>
</dbReference>
<proteinExistence type="predicted"/>
<protein>
    <recommendedName>
        <fullName evidence="1">DdrB-like domain-containing protein</fullName>
    </recommendedName>
</protein>
<dbReference type="EMBL" id="LR796230">
    <property type="protein sequence ID" value="CAB4128709.1"/>
    <property type="molecule type" value="Genomic_DNA"/>
</dbReference>
<reference evidence="2" key="1">
    <citation type="submission" date="2020-04" db="EMBL/GenBank/DDBJ databases">
        <authorList>
            <person name="Chiriac C."/>
            <person name="Salcher M."/>
            <person name="Ghai R."/>
            <person name="Kavagutti S V."/>
        </authorList>
    </citation>
    <scope>NUCLEOTIDE SEQUENCE</scope>
</reference>
<feature type="domain" description="DdrB-like" evidence="1">
    <location>
        <begin position="341"/>
        <end position="478"/>
    </location>
</feature>
<gene>
    <name evidence="2" type="ORF">UFOVP114_63</name>
</gene>
<evidence type="ECO:0000313" key="2">
    <source>
        <dbReference type="EMBL" id="CAB4128709.1"/>
    </source>
</evidence>
<dbReference type="Pfam" id="PF18763">
    <property type="entry name" value="ddrB-ParB"/>
    <property type="match status" value="1"/>
</dbReference>
<evidence type="ECO:0000259" key="1">
    <source>
        <dbReference type="Pfam" id="PF18763"/>
    </source>
</evidence>
<accession>A0A6J5LA71</accession>
<sequence length="802" mass="88347">MFAKLLKDSLHKAVKGAEKPGHKYFRRVPDGKGGWRYYYSEAALSRGPTEGEDVAWDGKQMHVQSVDKDKIVLEHKESGTRHEMTHDEWHQAMTFFYGDRYLKSLEQRARRWSGAVLRHVPAELLADISPTDKDWATKLAQRAPDVWARLEPVMRKAGLDLKQAQSAVSWALQQRGWSADARAALLGGTLDETHPWIIRNFRQISESAARLAHGKEVTAEHVVAAATLCGRRLSHARMPPEFREQVDAAQAAIAKALETKKASDVTAALSALLQSPGVTELLALSQAFPGTLVTEPLVRQARDLTLQVPAMREPGRNEPQQPGKGAFANVYVSGEDGKPEALPARYVLMEAAQVVPSHSATGFTKNTNYPEGLQERAYHRDKSEQAKVVNNALNMRPDFTCNTNPDAVNGPPIVTPDGIVLGGNSRSMSIVRAYRDPQAQSVGSGQKYREYLERNAVQFGIKPEDVAAMQEPVLVRQVDTGGRDLHLLVRQMNETFMQGMDPRTMQVALARKLPDEMLAALGTAMDDNETLAKFLDSSKSASFVSQLRTAGIIDRRNENQYTRKGAPTQLNEDGKALVERVLVGKMVGDPDLMSEIPASALSGIARAVPYMVQAEAAGAGYNVREDLKIALDAYASLRNLKKMPDAEELTKYEKNGRHKMFLDQVVGGLQELPGIGRGEHPLWTNPKARELFDVLALRSNAPLKLGNVFKEYARLARLNPENQPSMFGEVRTPVDVFRLSIKAATDKEAKAEAEAAAAKGQQSAAKSDLPMMLDQFVPQDAPSAPSSELLFRSMFVRAGRPS</sequence>
<organism evidence="2">
    <name type="scientific">uncultured Caudovirales phage</name>
    <dbReference type="NCBI Taxonomy" id="2100421"/>
    <lineage>
        <taxon>Viruses</taxon>
        <taxon>Duplodnaviria</taxon>
        <taxon>Heunggongvirae</taxon>
        <taxon>Uroviricota</taxon>
        <taxon>Caudoviricetes</taxon>
        <taxon>Peduoviridae</taxon>
        <taxon>Maltschvirus</taxon>
        <taxon>Maltschvirus maltsch</taxon>
    </lineage>
</organism>